<dbReference type="EMBL" id="BQNB010018815">
    <property type="protein sequence ID" value="GJT78571.1"/>
    <property type="molecule type" value="Genomic_DNA"/>
</dbReference>
<feature type="compositionally biased region" description="Acidic residues" evidence="1">
    <location>
        <begin position="110"/>
        <end position="158"/>
    </location>
</feature>
<reference evidence="2" key="2">
    <citation type="submission" date="2022-01" db="EMBL/GenBank/DDBJ databases">
        <authorList>
            <person name="Yamashiro T."/>
            <person name="Shiraishi A."/>
            <person name="Satake H."/>
            <person name="Nakayama K."/>
        </authorList>
    </citation>
    <scope>NUCLEOTIDE SEQUENCE</scope>
</reference>
<evidence type="ECO:0000313" key="3">
    <source>
        <dbReference type="Proteomes" id="UP001151760"/>
    </source>
</evidence>
<organism evidence="2 3">
    <name type="scientific">Tanacetum coccineum</name>
    <dbReference type="NCBI Taxonomy" id="301880"/>
    <lineage>
        <taxon>Eukaryota</taxon>
        <taxon>Viridiplantae</taxon>
        <taxon>Streptophyta</taxon>
        <taxon>Embryophyta</taxon>
        <taxon>Tracheophyta</taxon>
        <taxon>Spermatophyta</taxon>
        <taxon>Magnoliopsida</taxon>
        <taxon>eudicotyledons</taxon>
        <taxon>Gunneridae</taxon>
        <taxon>Pentapetalae</taxon>
        <taxon>asterids</taxon>
        <taxon>campanulids</taxon>
        <taxon>Asterales</taxon>
        <taxon>Asteraceae</taxon>
        <taxon>Asteroideae</taxon>
        <taxon>Anthemideae</taxon>
        <taxon>Anthemidinae</taxon>
        <taxon>Tanacetum</taxon>
    </lineage>
</organism>
<comment type="caution">
    <text evidence="2">The sequence shown here is derived from an EMBL/GenBank/DDBJ whole genome shotgun (WGS) entry which is preliminary data.</text>
</comment>
<accession>A0ABQ5GSC5</accession>
<feature type="region of interest" description="Disordered" evidence="1">
    <location>
        <begin position="1"/>
        <end position="25"/>
    </location>
</feature>
<gene>
    <name evidence="2" type="ORF">Tco_1045296</name>
</gene>
<protein>
    <submittedName>
        <fullName evidence="2">Uncharacterized protein</fullName>
    </submittedName>
</protein>
<dbReference type="Proteomes" id="UP001151760">
    <property type="component" value="Unassembled WGS sequence"/>
</dbReference>
<name>A0ABQ5GSC5_9ASTR</name>
<evidence type="ECO:0000256" key="1">
    <source>
        <dbReference type="SAM" id="MobiDB-lite"/>
    </source>
</evidence>
<keyword evidence="3" id="KW-1185">Reference proteome</keyword>
<feature type="region of interest" description="Disordered" evidence="1">
    <location>
        <begin position="69"/>
        <end position="164"/>
    </location>
</feature>
<evidence type="ECO:0000313" key="2">
    <source>
        <dbReference type="EMBL" id="GJT78571.1"/>
    </source>
</evidence>
<reference evidence="2" key="1">
    <citation type="journal article" date="2022" name="Int. J. Mol. Sci.">
        <title>Draft Genome of Tanacetum Coccineum: Genomic Comparison of Closely Related Tanacetum-Family Plants.</title>
        <authorList>
            <person name="Yamashiro T."/>
            <person name="Shiraishi A."/>
            <person name="Nakayama K."/>
            <person name="Satake H."/>
        </authorList>
    </citation>
    <scope>NUCLEOTIDE SEQUENCE</scope>
</reference>
<sequence length="455" mass="50196">MSDSEDSTVTYTEVSSPFEDLSDIGSPGVDRLPMMLEDPYVEAALQAPPSPDYVPGLAYPPLPVYVPYVPEPVYPEFMPPEDDVLPAEEQPLPAVVSPTADSPGYITESNPEDDPEEDDEDPEEDPADYPDDRDDDEEEESPRNDADDEKENEDEDEEIYRGCQTSYHTYSTTITTSPLSSPLPQILSPLPQILSPPLPVSPPPLPASPTYPLGYRAAMIRLRVELLYTSHPLPLPSPITPPSGTPPLSPIPLPTPSPPFLFPSTVCSAGVSKVTLPPQKRLCITLGSRFEVGKSSSAPTARPTRGFRADYGLVCTLDNEIRREPEREDTNEIYGRLDDAQDDRSLMSGQLNMLRRDRRAHARTATLMETGARLSREAWVQSTDASDIACSEVRALRTTVLAQQTEIEELRVADRRRQKHLTEALTLMRTLQTQVIALQSQQGPASGPARPEILE</sequence>
<proteinExistence type="predicted"/>